<dbReference type="AlphaFoldDB" id="A0A4R7I1R8"/>
<dbReference type="Gene3D" id="3.90.920.10">
    <property type="entry name" value="DNA primase, PRIM domain"/>
    <property type="match status" value="1"/>
</dbReference>
<dbReference type="Proteomes" id="UP000294558">
    <property type="component" value="Unassembled WGS sequence"/>
</dbReference>
<name>A0A4R7I1R8_9ACTN</name>
<protein>
    <submittedName>
        <fullName evidence="3">DNA ligase D</fullName>
    </submittedName>
</protein>
<keyword evidence="3" id="KW-0436">Ligase</keyword>
<reference evidence="3 4" key="1">
    <citation type="submission" date="2019-03" db="EMBL/GenBank/DDBJ databases">
        <title>Sequencing the genomes of 1000 actinobacteria strains.</title>
        <authorList>
            <person name="Klenk H.-P."/>
        </authorList>
    </citation>
    <scope>NUCLEOTIDE SEQUENCE [LARGE SCALE GENOMIC DNA]</scope>
    <source>
        <strain evidence="3 4">DSM 18936</strain>
    </source>
</reference>
<dbReference type="NCBIfam" id="TIGR02778">
    <property type="entry name" value="ligD_pol"/>
    <property type="match status" value="1"/>
</dbReference>
<dbReference type="Pfam" id="PF21686">
    <property type="entry name" value="LigD_Prim-Pol"/>
    <property type="match status" value="1"/>
</dbReference>
<gene>
    <name evidence="3" type="ORF">BDK89_3127</name>
</gene>
<accession>A0A4R7I1R8</accession>
<evidence type="ECO:0000259" key="2">
    <source>
        <dbReference type="Pfam" id="PF21686"/>
    </source>
</evidence>
<proteinExistence type="predicted"/>
<evidence type="ECO:0000313" key="4">
    <source>
        <dbReference type="Proteomes" id="UP000294558"/>
    </source>
</evidence>
<organism evidence="3 4">
    <name type="scientific">Ilumatobacter fluminis</name>
    <dbReference type="NCBI Taxonomy" id="467091"/>
    <lineage>
        <taxon>Bacteria</taxon>
        <taxon>Bacillati</taxon>
        <taxon>Actinomycetota</taxon>
        <taxon>Acidimicrobiia</taxon>
        <taxon>Acidimicrobiales</taxon>
        <taxon>Ilumatobacteraceae</taxon>
        <taxon>Ilumatobacter</taxon>
    </lineage>
</organism>
<comment type="caution">
    <text evidence="3">The sequence shown here is derived from an EMBL/GenBank/DDBJ whole genome shotgun (WGS) entry which is preliminary data.</text>
</comment>
<dbReference type="PANTHER" id="PTHR42705:SF3">
    <property type="entry name" value="ATP-DEPENDENT DNA LIGASE"/>
    <property type="match status" value="1"/>
</dbReference>
<dbReference type="InterPro" id="IPR014145">
    <property type="entry name" value="LigD_pol_dom"/>
</dbReference>
<feature type="domain" description="DNA ligase D polymerase" evidence="2">
    <location>
        <begin position="42"/>
        <end position="294"/>
    </location>
</feature>
<dbReference type="GO" id="GO:0016874">
    <property type="term" value="F:ligase activity"/>
    <property type="evidence" value="ECO:0007669"/>
    <property type="project" value="UniProtKB-KW"/>
</dbReference>
<dbReference type="InterPro" id="IPR052171">
    <property type="entry name" value="NHEJ_LigD"/>
</dbReference>
<feature type="region of interest" description="Disordered" evidence="1">
    <location>
        <begin position="319"/>
        <end position="347"/>
    </location>
</feature>
<dbReference type="PANTHER" id="PTHR42705">
    <property type="entry name" value="BIFUNCTIONAL NON-HOMOLOGOUS END JOINING PROTEIN LIGD"/>
    <property type="match status" value="1"/>
</dbReference>
<evidence type="ECO:0000256" key="1">
    <source>
        <dbReference type="SAM" id="MobiDB-lite"/>
    </source>
</evidence>
<evidence type="ECO:0000313" key="3">
    <source>
        <dbReference type="EMBL" id="TDT17517.1"/>
    </source>
</evidence>
<dbReference type="EMBL" id="SOAU01000001">
    <property type="protein sequence ID" value="TDT17517.1"/>
    <property type="molecule type" value="Genomic_DNA"/>
</dbReference>
<keyword evidence="4" id="KW-1185">Reference proteome</keyword>
<sequence>MPYAPHMAKANEFGEPVELEAEGRAVTVTNPDKVLFPKIAATKLDLAQYYLAVGEPLMRWIRNRPVLLERYPNGVGQKSFFQKRIPESAPDWLTTTTVQTINGTPSRALVIADLAHVIWAANMGVLGLHVWQYTADKPQWSDELRIDLDPSPGQTFDDIREAAMLVRLYFAEHGIRSYVKTTGSKGMHIYVRVVDGFDSFAVRGASVVIARDLADQHPDVFTAEWWKELREGKVFVDFNQNAPHKNVFGAWGVRPRVGAQVSTPIEWDEVMSVDPDALTLRTVPDRYAETGDPWHDIDDHPQDIGPFVERFADQIADGVPDAPWPPVYPKMPNEAPRVQPSRARKTE</sequence>